<name>A0A1L6JD06_9SPHN</name>
<protein>
    <submittedName>
        <fullName evidence="2">Uncharacterized protein</fullName>
    </submittedName>
</protein>
<keyword evidence="4" id="KW-1185">Reference proteome</keyword>
<dbReference type="AlphaFoldDB" id="A0A1L6JD06"/>
<evidence type="ECO:0000313" key="4">
    <source>
        <dbReference type="Proteomes" id="UP000185161"/>
    </source>
</evidence>
<dbReference type="GeneID" id="44134161"/>
<dbReference type="KEGG" id="skr:BRX40_16490"/>
<reference evidence="4" key="2">
    <citation type="submission" date="2016-12" db="EMBL/GenBank/DDBJ databases">
        <title>Whole genome sequencing of Sphingomonas sp. ABOJV.</title>
        <authorList>
            <person name="Conlan S."/>
            <person name="Thomas P.J."/>
            <person name="Mullikin J."/>
            <person name="Palmore T.N."/>
            <person name="Frank K.M."/>
            <person name="Segre J.A."/>
        </authorList>
    </citation>
    <scope>NUCLEOTIDE SEQUENCE [LARGE SCALE GENOMIC DNA]</scope>
    <source>
        <strain evidence="4">ABOJV</strain>
    </source>
</reference>
<feature type="signal peptide" evidence="1">
    <location>
        <begin position="1"/>
        <end position="21"/>
    </location>
</feature>
<evidence type="ECO:0000313" key="5">
    <source>
        <dbReference type="Proteomes" id="UP000286681"/>
    </source>
</evidence>
<evidence type="ECO:0000313" key="3">
    <source>
        <dbReference type="EMBL" id="RSV06186.1"/>
    </source>
</evidence>
<feature type="chain" id="PRO_5009867397" evidence="1">
    <location>
        <begin position="22"/>
        <end position="138"/>
    </location>
</feature>
<dbReference type="RefSeq" id="WP_066580589.1">
    <property type="nucleotide sequence ID" value="NZ_CP018820.1"/>
</dbReference>
<keyword evidence="1" id="KW-0732">Signal</keyword>
<organism evidence="2 4">
    <name type="scientific">Sphingomonas koreensis</name>
    <dbReference type="NCBI Taxonomy" id="93064"/>
    <lineage>
        <taxon>Bacteria</taxon>
        <taxon>Pseudomonadati</taxon>
        <taxon>Pseudomonadota</taxon>
        <taxon>Alphaproteobacteria</taxon>
        <taxon>Sphingomonadales</taxon>
        <taxon>Sphingomonadaceae</taxon>
        <taxon>Sphingomonas</taxon>
    </lineage>
</organism>
<accession>A0A1L6JD06</accession>
<dbReference type="EMBL" id="QQWO01000003">
    <property type="protein sequence ID" value="RSV06186.1"/>
    <property type="molecule type" value="Genomic_DNA"/>
</dbReference>
<dbReference type="Proteomes" id="UP000185161">
    <property type="component" value="Chromosome"/>
</dbReference>
<dbReference type="EMBL" id="CP018820">
    <property type="protein sequence ID" value="APR53802.1"/>
    <property type="molecule type" value="Genomic_DNA"/>
</dbReference>
<evidence type="ECO:0000313" key="2">
    <source>
        <dbReference type="EMBL" id="APR53802.1"/>
    </source>
</evidence>
<dbReference type="STRING" id="93064.BRX40_16490"/>
<dbReference type="OrthoDB" id="6057861at2"/>
<evidence type="ECO:0000256" key="1">
    <source>
        <dbReference type="SAM" id="SignalP"/>
    </source>
</evidence>
<reference evidence="2" key="1">
    <citation type="submission" date="2016-12" db="EMBL/GenBank/DDBJ databases">
        <title>Whole genome sequencing of Sphingomonas koreensis.</title>
        <authorList>
            <person name="Conlan S."/>
            <person name="Thomas P.J."/>
            <person name="Mullikin J."/>
            <person name="Palmore T.N."/>
            <person name="Frank K.M."/>
            <person name="Segre J.A."/>
        </authorList>
    </citation>
    <scope>NUCLEOTIDE SEQUENCE</scope>
    <source>
        <strain evidence="2">ABOJV</strain>
    </source>
</reference>
<gene>
    <name evidence="2" type="ORF">BRX40_16490</name>
    <name evidence="3" type="ORF">CA257_04520</name>
</gene>
<proteinExistence type="predicted"/>
<reference evidence="3 5" key="3">
    <citation type="submission" date="2018-07" db="EMBL/GenBank/DDBJ databases">
        <title>Genomic and Epidemiologic Investigation of an Indolent Hospital Outbreak.</title>
        <authorList>
            <person name="Johnson R.C."/>
            <person name="Deming C."/>
            <person name="Conlan S."/>
            <person name="Zellmer C.J."/>
            <person name="Michelin A.V."/>
            <person name="Lee-Lin S."/>
            <person name="Thomas P.J."/>
            <person name="Park M."/>
            <person name="Weingarten R.A."/>
            <person name="Less J."/>
            <person name="Dekker J.P."/>
            <person name="Frank K.M."/>
            <person name="Musser K.A."/>
            <person name="Mcquiston J.R."/>
            <person name="Henderson D.K."/>
            <person name="Lau A.F."/>
            <person name="Palmore T.N."/>
            <person name="Segre J.A."/>
        </authorList>
    </citation>
    <scope>NUCLEOTIDE SEQUENCE [LARGE SCALE GENOMIC DNA]</scope>
    <source>
        <strain evidence="3 5">SK-NIH.Env10_0317</strain>
    </source>
</reference>
<sequence length="138" mass="14935">MSRLPILAALGALAMTHPAAAQLSERSFASPVPAGLAKGVVRAGMDYAAFRRTLLAAGWRAKADPDCVRNVYGGDGTRKPGQPNICRELPEIEACSGDGYCVANFTHARTRRLIRVTSYGDYGQWQRKGLSVLGWEQK</sequence>
<dbReference type="Proteomes" id="UP000286681">
    <property type="component" value="Unassembled WGS sequence"/>
</dbReference>